<keyword evidence="5 6" id="KW-0472">Membrane</keyword>
<evidence type="ECO:0000259" key="7">
    <source>
        <dbReference type="Pfam" id="PF10035"/>
    </source>
</evidence>
<keyword evidence="2" id="KW-1003">Cell membrane</keyword>
<dbReference type="Proteomes" id="UP000031366">
    <property type="component" value="Unassembled WGS sequence"/>
</dbReference>
<comment type="subcellular location">
    <subcellularLocation>
        <location evidence="1">Cell membrane</location>
        <topology evidence="1">Multi-pass membrane protein</topology>
    </subcellularLocation>
</comment>
<comment type="caution">
    <text evidence="8">The sequence shown here is derived from an EMBL/GenBank/DDBJ whole genome shotgun (WGS) entry which is preliminary data.</text>
</comment>
<feature type="domain" description="DUF2179" evidence="7">
    <location>
        <begin position="224"/>
        <end position="278"/>
    </location>
</feature>
<dbReference type="Pfam" id="PF10035">
    <property type="entry name" value="DUF2179"/>
    <property type="match status" value="1"/>
</dbReference>
<name>A0A0C1TY65_9CLOT</name>
<feature type="transmembrane region" description="Helical" evidence="6">
    <location>
        <begin position="64"/>
        <end position="90"/>
    </location>
</feature>
<dbReference type="InterPro" id="IPR019264">
    <property type="entry name" value="DUF2179"/>
</dbReference>
<dbReference type="InterPro" id="IPR003740">
    <property type="entry name" value="YitT"/>
</dbReference>
<keyword evidence="9" id="KW-1185">Reference proteome</keyword>
<dbReference type="CDD" id="cd16380">
    <property type="entry name" value="YitT_C"/>
    <property type="match status" value="1"/>
</dbReference>
<dbReference type="InterPro" id="IPR051461">
    <property type="entry name" value="UPF0750_membrane"/>
</dbReference>
<evidence type="ECO:0000256" key="3">
    <source>
        <dbReference type="ARBA" id="ARBA00022692"/>
    </source>
</evidence>
<feature type="transmembrane region" description="Helical" evidence="6">
    <location>
        <begin position="178"/>
        <end position="201"/>
    </location>
</feature>
<dbReference type="PANTHER" id="PTHR33545:SF9">
    <property type="entry name" value="UPF0750 MEMBRANE PROTEIN YITE"/>
    <property type="match status" value="1"/>
</dbReference>
<evidence type="ECO:0000256" key="4">
    <source>
        <dbReference type="ARBA" id="ARBA00022989"/>
    </source>
</evidence>
<dbReference type="Gene3D" id="3.30.70.120">
    <property type="match status" value="1"/>
</dbReference>
<protein>
    <recommendedName>
        <fullName evidence="7">DUF2179 domain-containing protein</fullName>
    </recommendedName>
</protein>
<dbReference type="RefSeq" id="WP_039636580.1">
    <property type="nucleotide sequence ID" value="NZ_AYSO01000020.1"/>
</dbReference>
<feature type="transmembrane region" description="Helical" evidence="6">
    <location>
        <begin position="110"/>
        <end position="129"/>
    </location>
</feature>
<accession>A0A0C1TY65</accession>
<dbReference type="InterPro" id="IPR015867">
    <property type="entry name" value="N-reg_PII/ATP_PRibTrfase_C"/>
</dbReference>
<feature type="transmembrane region" description="Helical" evidence="6">
    <location>
        <begin position="34"/>
        <end position="52"/>
    </location>
</feature>
<dbReference type="PANTHER" id="PTHR33545">
    <property type="entry name" value="UPF0750 MEMBRANE PROTEIN YITT-RELATED"/>
    <property type="match status" value="1"/>
</dbReference>
<evidence type="ECO:0000256" key="6">
    <source>
        <dbReference type="SAM" id="Phobius"/>
    </source>
</evidence>
<dbReference type="Pfam" id="PF02588">
    <property type="entry name" value="YitT_membrane"/>
    <property type="match status" value="1"/>
</dbReference>
<reference evidence="8 9" key="1">
    <citation type="journal article" date="2015" name="Infect. Genet. Evol.">
        <title>Genomic sequences of six botulinum neurotoxin-producing strains representing three clostridial species illustrate the mobility and diversity of botulinum neurotoxin genes.</title>
        <authorList>
            <person name="Smith T.J."/>
            <person name="Hill K.K."/>
            <person name="Xie G."/>
            <person name="Foley B.T."/>
            <person name="Williamson C.H."/>
            <person name="Foster J.T."/>
            <person name="Johnson S.L."/>
            <person name="Chertkov O."/>
            <person name="Teshima H."/>
            <person name="Gibbons H.S."/>
            <person name="Johnsky L.A."/>
            <person name="Karavis M.A."/>
            <person name="Smith L.A."/>
        </authorList>
    </citation>
    <scope>NUCLEOTIDE SEQUENCE [LARGE SCALE GENOMIC DNA]</scope>
    <source>
        <strain evidence="8 9">CDC 2741</strain>
    </source>
</reference>
<dbReference type="AlphaFoldDB" id="A0A0C1TY65"/>
<feature type="transmembrane region" description="Helical" evidence="6">
    <location>
        <begin position="7"/>
        <end position="28"/>
    </location>
</feature>
<proteinExistence type="predicted"/>
<gene>
    <name evidence="8" type="ORF">U732_618</name>
</gene>
<evidence type="ECO:0000256" key="1">
    <source>
        <dbReference type="ARBA" id="ARBA00004651"/>
    </source>
</evidence>
<feature type="transmembrane region" description="Helical" evidence="6">
    <location>
        <begin position="149"/>
        <end position="172"/>
    </location>
</feature>
<dbReference type="PIRSF" id="PIRSF006483">
    <property type="entry name" value="Membrane_protein_YitT"/>
    <property type="match status" value="1"/>
</dbReference>
<evidence type="ECO:0000256" key="5">
    <source>
        <dbReference type="ARBA" id="ARBA00023136"/>
    </source>
</evidence>
<keyword evidence="3 6" id="KW-0812">Transmembrane</keyword>
<dbReference type="EMBL" id="AYSO01000020">
    <property type="protein sequence ID" value="KIE44293.1"/>
    <property type="molecule type" value="Genomic_DNA"/>
</dbReference>
<evidence type="ECO:0000313" key="9">
    <source>
        <dbReference type="Proteomes" id="UP000031366"/>
    </source>
</evidence>
<organism evidence="8 9">
    <name type="scientific">Clostridium argentinense CDC 2741</name>
    <dbReference type="NCBI Taxonomy" id="1418104"/>
    <lineage>
        <taxon>Bacteria</taxon>
        <taxon>Bacillati</taxon>
        <taxon>Bacillota</taxon>
        <taxon>Clostridia</taxon>
        <taxon>Eubacteriales</taxon>
        <taxon>Clostridiaceae</taxon>
        <taxon>Clostridium</taxon>
    </lineage>
</organism>
<evidence type="ECO:0000256" key="2">
    <source>
        <dbReference type="ARBA" id="ARBA00022475"/>
    </source>
</evidence>
<dbReference type="GO" id="GO:0005886">
    <property type="term" value="C:plasma membrane"/>
    <property type="evidence" value="ECO:0007669"/>
    <property type="project" value="UniProtKB-SubCell"/>
</dbReference>
<evidence type="ECO:0000313" key="8">
    <source>
        <dbReference type="EMBL" id="KIE44293.1"/>
    </source>
</evidence>
<sequence>MNNKKRLLKEFIFITIGLIFLASGLYFFLMQNKIAAGGVSGLAIIINNYIPILNVGTIMLGLDAILYIIGFIFIGASFGVKSIYCSLTLAGLISTFETFIPMKGPIANDIFLNLVFGILISAIGMAIVFNQNASTGGTDIIAKILNKYLHIDIGKGLLITDFIITVLAIAAFGPLIGMYSLLGVIINGFTIDYVIGGFNVIKKVEIVSEKGLEIQRFIIEDLERGATLYDAKGAYTLEKKEIITTVLGKKEFLRLKNFIKEIDPKAFIITYHVHEILGNGFTELKE</sequence>
<keyword evidence="4 6" id="KW-1133">Transmembrane helix</keyword>